<sequence length="178" mass="20871">MTSTTMVLYYDPGSKKTQYKIRKYFKKLFMLYPKEKYQYLDKNIPMINQNITNFIKNEQALVTEEIGSPRKIKRNMKTKKTNIKMATTKGKDVFNKLDFYESPKTLSSYSKETTNPLSFDSSELPSTENSQIEKYNNENDKDVKDATIIILNVKSPVTSEYLKKKRKRNFKRGNLGEV</sequence>
<feature type="region of interest" description="Disordered" evidence="1">
    <location>
        <begin position="107"/>
        <end position="138"/>
    </location>
</feature>
<evidence type="ECO:0000313" key="3">
    <source>
        <dbReference type="Proteomes" id="UP000838878"/>
    </source>
</evidence>
<gene>
    <name evidence="2" type="ORF">BINO364_LOCUS13129</name>
</gene>
<accession>A0A8J9YJ55</accession>
<protein>
    <submittedName>
        <fullName evidence="2">Uncharacterized protein</fullName>
    </submittedName>
</protein>
<keyword evidence="3" id="KW-1185">Reference proteome</keyword>
<dbReference type="AlphaFoldDB" id="A0A8J9YJ55"/>
<name>A0A8J9YJ55_9NEOP</name>
<proteinExistence type="predicted"/>
<organism evidence="2 3">
    <name type="scientific">Brenthis ino</name>
    <name type="common">lesser marbled fritillary</name>
    <dbReference type="NCBI Taxonomy" id="405034"/>
    <lineage>
        <taxon>Eukaryota</taxon>
        <taxon>Metazoa</taxon>
        <taxon>Ecdysozoa</taxon>
        <taxon>Arthropoda</taxon>
        <taxon>Hexapoda</taxon>
        <taxon>Insecta</taxon>
        <taxon>Pterygota</taxon>
        <taxon>Neoptera</taxon>
        <taxon>Endopterygota</taxon>
        <taxon>Lepidoptera</taxon>
        <taxon>Glossata</taxon>
        <taxon>Ditrysia</taxon>
        <taxon>Papilionoidea</taxon>
        <taxon>Nymphalidae</taxon>
        <taxon>Heliconiinae</taxon>
        <taxon>Argynnini</taxon>
        <taxon>Brenthis</taxon>
    </lineage>
</organism>
<evidence type="ECO:0000256" key="1">
    <source>
        <dbReference type="SAM" id="MobiDB-lite"/>
    </source>
</evidence>
<dbReference type="Proteomes" id="UP000838878">
    <property type="component" value="Chromosome 7"/>
</dbReference>
<dbReference type="EMBL" id="OV170227">
    <property type="protein sequence ID" value="CAH0727831.1"/>
    <property type="molecule type" value="Genomic_DNA"/>
</dbReference>
<evidence type="ECO:0000313" key="2">
    <source>
        <dbReference type="EMBL" id="CAH0727831.1"/>
    </source>
</evidence>
<feature type="non-terminal residue" evidence="2">
    <location>
        <position position="178"/>
    </location>
</feature>
<feature type="compositionally biased region" description="Polar residues" evidence="1">
    <location>
        <begin position="107"/>
        <end position="134"/>
    </location>
</feature>
<reference evidence="2" key="1">
    <citation type="submission" date="2021-12" db="EMBL/GenBank/DDBJ databases">
        <authorList>
            <person name="Martin H S."/>
        </authorList>
    </citation>
    <scope>NUCLEOTIDE SEQUENCE</scope>
</reference>